<feature type="domain" description="Thioredoxin-like fold" evidence="5">
    <location>
        <begin position="126"/>
        <end position="219"/>
    </location>
</feature>
<name>A0ABP1S6Y4_9HEXA</name>
<dbReference type="InterPro" id="IPR036282">
    <property type="entry name" value="Glutathione-S-Trfase_C_sf"/>
</dbReference>
<keyword evidence="3" id="KW-0472">Membrane</keyword>
<dbReference type="SFLD" id="SFLDG01200">
    <property type="entry name" value="SUF1.1"/>
    <property type="match status" value="1"/>
</dbReference>
<evidence type="ECO:0000256" key="3">
    <source>
        <dbReference type="SAM" id="Phobius"/>
    </source>
</evidence>
<accession>A0ABP1S6Y4</accession>
<sequence>MASNTISAAKALRPTASTANTVAESVAQGADYIVDFVKNLDSQAIYTALGFAAATVGVGSMAYFLKGPKQVKPKRKSKSKVGFKEGNKGDSNVDDESSAEYQDSQNGNVLILKQCPRGRKTPCIAPFPLKLETFLRVHKIEYELDFNGHEPKLYGSPWIRLNTEDITDSQSVIRSLIDTYDLKVEKKLTPEQQSMAIAYSHLLENHLYWGIALWRWVYDGARTLKDVQLLPPKTQALIPDVCKTVEQAAWFHGIGKMTPDDVRKAVIDDLRSLSEFLGKKKYFLNTQVPTELDCTAFGMLAQFLWNMTGPFHDATADTYKNLRDFCWRMRQTFWPDWEDCLNNTQFFTNDPYPVADSINYPY</sequence>
<dbReference type="Pfam" id="PF17172">
    <property type="entry name" value="GST_N_4"/>
    <property type="match status" value="1"/>
</dbReference>
<keyword evidence="7" id="KW-1185">Reference proteome</keyword>
<dbReference type="InterPro" id="IPR012336">
    <property type="entry name" value="Thioredoxin-like_fold"/>
</dbReference>
<dbReference type="InterPro" id="IPR026928">
    <property type="entry name" value="FAX/IsoI-like"/>
</dbReference>
<evidence type="ECO:0008006" key="8">
    <source>
        <dbReference type="Google" id="ProtNLM"/>
    </source>
</evidence>
<dbReference type="InterPro" id="IPR050931">
    <property type="entry name" value="Mito_Protein_Transport_Metaxin"/>
</dbReference>
<dbReference type="InterPro" id="IPR040079">
    <property type="entry name" value="Glutathione_S-Trfase"/>
</dbReference>
<feature type="transmembrane region" description="Helical" evidence="3">
    <location>
        <begin position="44"/>
        <end position="65"/>
    </location>
</feature>
<keyword evidence="3" id="KW-1133">Transmembrane helix</keyword>
<dbReference type="SFLD" id="SFLDS00019">
    <property type="entry name" value="Glutathione_Transferase_(cytos"/>
    <property type="match status" value="1"/>
</dbReference>
<comment type="similarity">
    <text evidence="1">Belongs to the FAX family.</text>
</comment>
<dbReference type="PANTHER" id="PTHR12289:SF41">
    <property type="entry name" value="FAILED AXON CONNECTIONS-RELATED"/>
    <property type="match status" value="1"/>
</dbReference>
<evidence type="ECO:0000256" key="2">
    <source>
        <dbReference type="SAM" id="MobiDB-lite"/>
    </source>
</evidence>
<organism evidence="6 7">
    <name type="scientific">Orchesella dallaii</name>
    <dbReference type="NCBI Taxonomy" id="48710"/>
    <lineage>
        <taxon>Eukaryota</taxon>
        <taxon>Metazoa</taxon>
        <taxon>Ecdysozoa</taxon>
        <taxon>Arthropoda</taxon>
        <taxon>Hexapoda</taxon>
        <taxon>Collembola</taxon>
        <taxon>Entomobryomorpha</taxon>
        <taxon>Entomobryoidea</taxon>
        <taxon>Orchesellidae</taxon>
        <taxon>Orchesellinae</taxon>
        <taxon>Orchesella</taxon>
    </lineage>
</organism>
<dbReference type="PANTHER" id="PTHR12289">
    <property type="entry name" value="METAXIN RELATED"/>
    <property type="match status" value="1"/>
</dbReference>
<dbReference type="Gene3D" id="1.20.1050.10">
    <property type="match status" value="1"/>
</dbReference>
<protein>
    <recommendedName>
        <fullName evidence="8">Failed axon connections</fullName>
    </recommendedName>
</protein>
<dbReference type="Proteomes" id="UP001642540">
    <property type="component" value="Unassembled WGS sequence"/>
</dbReference>
<evidence type="ECO:0000256" key="1">
    <source>
        <dbReference type="ARBA" id="ARBA00006475"/>
    </source>
</evidence>
<gene>
    <name evidence="6" type="ORF">ODALV1_LOCUS30130</name>
</gene>
<dbReference type="EMBL" id="CAXLJM020000160">
    <property type="protein sequence ID" value="CAL8144232.1"/>
    <property type="molecule type" value="Genomic_DNA"/>
</dbReference>
<dbReference type="Pfam" id="PF17171">
    <property type="entry name" value="GST_C_6"/>
    <property type="match status" value="1"/>
</dbReference>
<dbReference type="SFLD" id="SFLDG01180">
    <property type="entry name" value="SUF1"/>
    <property type="match status" value="1"/>
</dbReference>
<dbReference type="CDD" id="cd03193">
    <property type="entry name" value="GST_C_Metaxin"/>
    <property type="match status" value="1"/>
</dbReference>
<dbReference type="InterPro" id="IPR033468">
    <property type="entry name" value="Metaxin_GST"/>
</dbReference>
<evidence type="ECO:0000259" key="5">
    <source>
        <dbReference type="Pfam" id="PF17172"/>
    </source>
</evidence>
<proteinExistence type="inferred from homology"/>
<dbReference type="SUPFAM" id="SSF47616">
    <property type="entry name" value="GST C-terminal domain-like"/>
    <property type="match status" value="1"/>
</dbReference>
<comment type="caution">
    <text evidence="6">The sequence shown here is derived from an EMBL/GenBank/DDBJ whole genome shotgun (WGS) entry which is preliminary data.</text>
</comment>
<evidence type="ECO:0000313" key="7">
    <source>
        <dbReference type="Proteomes" id="UP001642540"/>
    </source>
</evidence>
<evidence type="ECO:0000313" key="6">
    <source>
        <dbReference type="EMBL" id="CAL8144232.1"/>
    </source>
</evidence>
<evidence type="ECO:0000259" key="4">
    <source>
        <dbReference type="Pfam" id="PF17171"/>
    </source>
</evidence>
<feature type="region of interest" description="Disordered" evidence="2">
    <location>
        <begin position="75"/>
        <end position="101"/>
    </location>
</feature>
<feature type="domain" description="Metaxin glutathione S-transferase" evidence="4">
    <location>
        <begin position="267"/>
        <end position="329"/>
    </location>
</feature>
<reference evidence="6 7" key="1">
    <citation type="submission" date="2024-08" db="EMBL/GenBank/DDBJ databases">
        <authorList>
            <person name="Cucini C."/>
            <person name="Frati F."/>
        </authorList>
    </citation>
    <scope>NUCLEOTIDE SEQUENCE [LARGE SCALE GENOMIC DNA]</scope>
</reference>
<keyword evidence="3" id="KW-0812">Transmembrane</keyword>